<comment type="similarity">
    <text evidence="1 8 11">Belongs to the DnaA family.</text>
</comment>
<evidence type="ECO:0000256" key="9">
    <source>
        <dbReference type="NCBIfam" id="TIGR00362"/>
    </source>
</evidence>
<evidence type="ECO:0000256" key="1">
    <source>
        <dbReference type="ARBA" id="ARBA00006583"/>
    </source>
</evidence>
<dbReference type="InterPro" id="IPR001957">
    <property type="entry name" value="Chromosome_initiator_DnaA"/>
</dbReference>
<dbReference type="PANTHER" id="PTHR30050:SF2">
    <property type="entry name" value="CHROMOSOMAL REPLICATION INITIATOR PROTEIN DNAA"/>
    <property type="match status" value="1"/>
</dbReference>
<comment type="domain">
    <text evidence="8">Domain I is involved in oligomerization and binding regulators, domain II is flexibile and of varying length in different bacteria, domain III forms the AAA+ region, while domain IV binds dsDNA.</text>
</comment>
<dbReference type="InterPro" id="IPR020591">
    <property type="entry name" value="Chromosome_initiator_DnaA-like"/>
</dbReference>
<feature type="region of interest" description="Domain IV, binds dsDNA" evidence="8">
    <location>
        <begin position="354"/>
        <end position="474"/>
    </location>
</feature>
<dbReference type="NCBIfam" id="TIGR00362">
    <property type="entry name" value="DnaA"/>
    <property type="match status" value="1"/>
</dbReference>
<dbReference type="GO" id="GO:0006270">
    <property type="term" value="P:DNA replication initiation"/>
    <property type="evidence" value="ECO:0007669"/>
    <property type="project" value="UniProtKB-UniRule"/>
</dbReference>
<dbReference type="CDD" id="cd06571">
    <property type="entry name" value="Bac_DnaA_C"/>
    <property type="match status" value="1"/>
</dbReference>
<evidence type="ECO:0000313" key="14">
    <source>
        <dbReference type="EMBL" id="HIX01948.1"/>
    </source>
</evidence>
<comment type="subcellular location">
    <subcellularLocation>
        <location evidence="8">Cytoplasm</location>
    </subcellularLocation>
</comment>
<gene>
    <name evidence="8 14" type="primary">dnaA</name>
    <name evidence="14" type="ORF">H9861_04250</name>
</gene>
<dbReference type="InterPro" id="IPR018312">
    <property type="entry name" value="Chromosome_initiator_DnaA_CS"/>
</dbReference>
<evidence type="ECO:0000256" key="6">
    <source>
        <dbReference type="ARBA" id="ARBA00023121"/>
    </source>
</evidence>
<evidence type="ECO:0000259" key="13">
    <source>
        <dbReference type="SMART" id="SM00760"/>
    </source>
</evidence>
<dbReference type="GO" id="GO:0005886">
    <property type="term" value="C:plasma membrane"/>
    <property type="evidence" value="ECO:0007669"/>
    <property type="project" value="TreeGrafter"/>
</dbReference>
<evidence type="ECO:0000256" key="4">
    <source>
        <dbReference type="ARBA" id="ARBA00022741"/>
    </source>
</evidence>
<dbReference type="GO" id="GO:0005737">
    <property type="term" value="C:cytoplasm"/>
    <property type="evidence" value="ECO:0007669"/>
    <property type="project" value="UniProtKB-SubCell"/>
</dbReference>
<dbReference type="Gene3D" id="1.10.8.60">
    <property type="match status" value="1"/>
</dbReference>
<feature type="binding site" evidence="8">
    <location>
        <position position="181"/>
    </location>
    <ligand>
        <name>ATP</name>
        <dbReference type="ChEBI" id="CHEBI:30616"/>
    </ligand>
</feature>
<dbReference type="Gene3D" id="3.30.300.180">
    <property type="match status" value="1"/>
</dbReference>
<dbReference type="InterPro" id="IPR013317">
    <property type="entry name" value="DnaA_dom"/>
</dbReference>
<evidence type="ECO:0000313" key="15">
    <source>
        <dbReference type="Proteomes" id="UP000823963"/>
    </source>
</evidence>
<dbReference type="HAMAP" id="MF_00377">
    <property type="entry name" value="DnaA_bact"/>
    <property type="match status" value="1"/>
</dbReference>
<feature type="region of interest" description="Domain I, interacts with DnaA modulators" evidence="8">
    <location>
        <begin position="1"/>
        <end position="111"/>
    </location>
</feature>
<dbReference type="InterPro" id="IPR027417">
    <property type="entry name" value="P-loop_NTPase"/>
</dbReference>
<dbReference type="CDD" id="cd00009">
    <property type="entry name" value="AAA"/>
    <property type="match status" value="1"/>
</dbReference>
<dbReference type="PROSITE" id="PS01008">
    <property type="entry name" value="DNAA"/>
    <property type="match status" value="1"/>
</dbReference>
<dbReference type="EMBL" id="DXFP01000036">
    <property type="protein sequence ID" value="HIX01948.1"/>
    <property type="molecule type" value="Genomic_DNA"/>
</dbReference>
<dbReference type="Proteomes" id="UP000823963">
    <property type="component" value="Unassembled WGS sequence"/>
</dbReference>
<dbReference type="SMART" id="SM00760">
    <property type="entry name" value="Bac_DnaA_C"/>
    <property type="match status" value="1"/>
</dbReference>
<keyword evidence="2 8" id="KW-0963">Cytoplasm</keyword>
<sequence length="474" mass="54000">MLQWSYKFFIKEEQFVLDPELESLWKIVSDGLHESYQEIPFNTWIKPAEPVEFSNDTLVINVPFKLIKDYWDRTVSPQISTLLEPAIGRKIKVIVRIKGEEKPTTTVEEPTKDEADLIEGQVVPETTKSSPFAQNNQLNPNYTFEKFVVGNGNQMAHAAALAVAENPGQIYNPLFIYGGAGLGKTHLMQAIGNSILDRNPNMKIKYVSSESFMNDYISSLQLKNQAVFRTEYRNVDLLLVDDIQFLADKVGTQEEFFNTFETLFRNNRQIVLTADRLPNEIQNLQKRLVTRFKMGLPVDITPPDFETRIAILREKSQSLGLDLPNEALNYISGHFDSSVRDLEGALSRIKVYTSMTDGPITTSMVAEALRGLIDQKTERTVTISLIQNKVAKYYNVTVPDLKGKKRVKTIVKPRQIAMYLSRELTNASLPKIGQEFGGKDHTTVIHAHEKISKELFRNKELQKQINDLKEELQI</sequence>
<keyword evidence="4 8" id="KW-0547">Nucleotide-binding</keyword>
<reference evidence="14" key="1">
    <citation type="journal article" date="2021" name="PeerJ">
        <title>Extensive microbial diversity within the chicken gut microbiome revealed by metagenomics and culture.</title>
        <authorList>
            <person name="Gilroy R."/>
            <person name="Ravi A."/>
            <person name="Getino M."/>
            <person name="Pursley I."/>
            <person name="Horton D.L."/>
            <person name="Alikhan N.F."/>
            <person name="Baker D."/>
            <person name="Gharbi K."/>
            <person name="Hall N."/>
            <person name="Watson M."/>
            <person name="Adriaenssens E.M."/>
            <person name="Foster-Nyarko E."/>
            <person name="Jarju S."/>
            <person name="Secka A."/>
            <person name="Antonio M."/>
            <person name="Oren A."/>
            <person name="Chaudhuri R.R."/>
            <person name="La Ragione R."/>
            <person name="Hildebrand F."/>
            <person name="Pallen M.J."/>
        </authorList>
    </citation>
    <scope>NUCLEOTIDE SEQUENCE</scope>
    <source>
        <strain evidence="14">6627</strain>
    </source>
</reference>
<dbReference type="GO" id="GO:0008289">
    <property type="term" value="F:lipid binding"/>
    <property type="evidence" value="ECO:0007669"/>
    <property type="project" value="UniProtKB-KW"/>
</dbReference>
<dbReference type="FunFam" id="1.10.1750.10:FF:000002">
    <property type="entry name" value="Chromosomal replication initiator protein DnaA"/>
    <property type="match status" value="1"/>
</dbReference>
<dbReference type="GO" id="GO:0003688">
    <property type="term" value="F:DNA replication origin binding"/>
    <property type="evidence" value="ECO:0007669"/>
    <property type="project" value="UniProtKB-UniRule"/>
</dbReference>
<evidence type="ECO:0000256" key="11">
    <source>
        <dbReference type="RuleBase" id="RU004227"/>
    </source>
</evidence>
<organism evidence="14 15">
    <name type="scientific">Candidatus Ligilactobacillus excrementigallinarum</name>
    <dbReference type="NCBI Taxonomy" id="2838641"/>
    <lineage>
        <taxon>Bacteria</taxon>
        <taxon>Bacillati</taxon>
        <taxon>Bacillota</taxon>
        <taxon>Bacilli</taxon>
        <taxon>Lactobacillales</taxon>
        <taxon>Lactobacillaceae</taxon>
        <taxon>Ligilactobacillus</taxon>
    </lineage>
</organism>
<reference evidence="14" key="2">
    <citation type="submission" date="2021-04" db="EMBL/GenBank/DDBJ databases">
        <authorList>
            <person name="Gilroy R."/>
        </authorList>
    </citation>
    <scope>NUCLEOTIDE SEQUENCE</scope>
    <source>
        <strain evidence="14">6627</strain>
    </source>
</reference>
<dbReference type="SUPFAM" id="SSF52540">
    <property type="entry name" value="P-loop containing nucleoside triphosphate hydrolases"/>
    <property type="match status" value="1"/>
</dbReference>
<dbReference type="AlphaFoldDB" id="A0A9D1UWZ4"/>
<feature type="binding site" evidence="8">
    <location>
        <position position="184"/>
    </location>
    <ligand>
        <name>ATP</name>
        <dbReference type="ChEBI" id="CHEBI:30616"/>
    </ligand>
</feature>
<dbReference type="InterPro" id="IPR024633">
    <property type="entry name" value="DnaA_N_dom"/>
</dbReference>
<dbReference type="InterPro" id="IPR010921">
    <property type="entry name" value="Trp_repressor/repl_initiator"/>
</dbReference>
<dbReference type="InterPro" id="IPR003593">
    <property type="entry name" value="AAA+_ATPase"/>
</dbReference>
<dbReference type="PANTHER" id="PTHR30050">
    <property type="entry name" value="CHROMOSOMAL REPLICATION INITIATOR PROTEIN DNAA"/>
    <property type="match status" value="1"/>
</dbReference>
<protein>
    <recommendedName>
        <fullName evidence="8 9">Chromosomal replication initiator protein DnaA</fullName>
    </recommendedName>
</protein>
<evidence type="ECO:0000259" key="12">
    <source>
        <dbReference type="SMART" id="SM00382"/>
    </source>
</evidence>
<dbReference type="SMART" id="SM00382">
    <property type="entry name" value="AAA"/>
    <property type="match status" value="1"/>
</dbReference>
<comment type="caution">
    <text evidence="8">Lacks conserved residue(s) required for the propagation of feature annotation.</text>
</comment>
<dbReference type="FunFam" id="3.40.50.300:FF:000668">
    <property type="entry name" value="Chromosomal replication initiator protein DnaA"/>
    <property type="match status" value="1"/>
</dbReference>
<feature type="binding site" evidence="8">
    <location>
        <position position="183"/>
    </location>
    <ligand>
        <name>ATP</name>
        <dbReference type="ChEBI" id="CHEBI:30616"/>
    </ligand>
</feature>
<dbReference type="InterPro" id="IPR038454">
    <property type="entry name" value="DnaA_N_sf"/>
</dbReference>
<dbReference type="Pfam" id="PF08299">
    <property type="entry name" value="Bac_DnaA_C"/>
    <property type="match status" value="1"/>
</dbReference>
<feature type="domain" description="AAA+ ATPase" evidence="12">
    <location>
        <begin position="170"/>
        <end position="304"/>
    </location>
</feature>
<dbReference type="GO" id="GO:0005524">
    <property type="term" value="F:ATP binding"/>
    <property type="evidence" value="ECO:0007669"/>
    <property type="project" value="UniProtKB-UniRule"/>
</dbReference>
<dbReference type="Gene3D" id="3.40.50.300">
    <property type="entry name" value="P-loop containing nucleotide triphosphate hydrolases"/>
    <property type="match status" value="1"/>
</dbReference>
<dbReference type="PRINTS" id="PR00051">
    <property type="entry name" value="DNAA"/>
</dbReference>
<feature type="binding site" evidence="8">
    <location>
        <position position="185"/>
    </location>
    <ligand>
        <name>ATP</name>
        <dbReference type="ChEBI" id="CHEBI:30616"/>
    </ligand>
</feature>
<feature type="region of interest" description="Domain III, AAA+ region" evidence="8">
    <location>
        <begin position="137"/>
        <end position="353"/>
    </location>
</feature>
<keyword evidence="5 8" id="KW-0067">ATP-binding</keyword>
<accession>A0A9D1UWZ4</accession>
<keyword evidence="3 8" id="KW-0235">DNA replication</keyword>
<dbReference type="Pfam" id="PF11638">
    <property type="entry name" value="DnaA_N"/>
    <property type="match status" value="1"/>
</dbReference>
<dbReference type="InterPro" id="IPR013159">
    <property type="entry name" value="DnaA_C"/>
</dbReference>
<name>A0A9D1UWZ4_9LACO</name>
<dbReference type="Gene3D" id="1.10.1750.10">
    <property type="match status" value="1"/>
</dbReference>
<evidence type="ECO:0000256" key="10">
    <source>
        <dbReference type="RuleBase" id="RU000577"/>
    </source>
</evidence>
<evidence type="ECO:0000256" key="7">
    <source>
        <dbReference type="ARBA" id="ARBA00023125"/>
    </source>
</evidence>
<proteinExistence type="inferred from homology"/>
<comment type="function">
    <text evidence="8 10">Plays an essential role in the initiation and regulation of chromosomal replication. ATP-DnaA binds to the origin of replication (oriC) to initiate formation of the DNA replication initiation complex once per cell cycle. Binds the DnaA box (a 9 base pair repeat at the origin) and separates the double-stranded (ds)DNA. Forms a right-handed helical filament on oriC DNA; dsDNA binds to the exterior of the filament while single-stranded (ss)DNA is stabiized in the filament's interior. The ATP-DnaA-oriC complex binds and stabilizes one strand of the AT-rich DNA unwinding element (DUE), permitting loading of DNA polymerase. After initiation quickly degrades to an ADP-DnaA complex that is not apt for DNA replication. Binds acidic phospholipids.</text>
</comment>
<evidence type="ECO:0000256" key="2">
    <source>
        <dbReference type="ARBA" id="ARBA00022490"/>
    </source>
</evidence>
<evidence type="ECO:0000256" key="5">
    <source>
        <dbReference type="ARBA" id="ARBA00022840"/>
    </source>
</evidence>
<dbReference type="Pfam" id="PF00308">
    <property type="entry name" value="Bac_DnaA"/>
    <property type="match status" value="1"/>
</dbReference>
<keyword evidence="6 8" id="KW-0446">Lipid-binding</keyword>
<dbReference type="GO" id="GO:0006275">
    <property type="term" value="P:regulation of DNA replication"/>
    <property type="evidence" value="ECO:0007669"/>
    <property type="project" value="UniProtKB-UniRule"/>
</dbReference>
<comment type="caution">
    <text evidence="14">The sequence shown here is derived from an EMBL/GenBank/DDBJ whole genome shotgun (WGS) entry which is preliminary data.</text>
</comment>
<feature type="domain" description="Chromosomal replication initiator DnaA C-terminal" evidence="13">
    <location>
        <begin position="382"/>
        <end position="451"/>
    </location>
</feature>
<dbReference type="SUPFAM" id="SSF48295">
    <property type="entry name" value="TrpR-like"/>
    <property type="match status" value="1"/>
</dbReference>
<comment type="subunit">
    <text evidence="8">Oligomerizes as a right-handed, spiral filament on DNA at oriC.</text>
</comment>
<evidence type="ECO:0000256" key="8">
    <source>
        <dbReference type="HAMAP-Rule" id="MF_00377"/>
    </source>
</evidence>
<keyword evidence="7 8" id="KW-0238">DNA-binding</keyword>
<evidence type="ECO:0000256" key="3">
    <source>
        <dbReference type="ARBA" id="ARBA00022705"/>
    </source>
</evidence>